<dbReference type="Gene3D" id="2.120.10.80">
    <property type="entry name" value="Kelch-type beta propeller"/>
    <property type="match status" value="1"/>
</dbReference>
<feature type="transmembrane region" description="Helical" evidence="3">
    <location>
        <begin position="967"/>
        <end position="986"/>
    </location>
</feature>
<dbReference type="InterPro" id="IPR011043">
    <property type="entry name" value="Gal_Oxase/kelch_b-propeller"/>
</dbReference>
<evidence type="ECO:0000256" key="3">
    <source>
        <dbReference type="SAM" id="Phobius"/>
    </source>
</evidence>
<evidence type="ECO:0000256" key="2">
    <source>
        <dbReference type="ARBA" id="ARBA00022737"/>
    </source>
</evidence>
<keyword evidence="1" id="KW-0880">Kelch repeat</keyword>
<evidence type="ECO:0000313" key="6">
    <source>
        <dbReference type="Proteomes" id="UP000309215"/>
    </source>
</evidence>
<evidence type="ECO:0000256" key="1">
    <source>
        <dbReference type="ARBA" id="ARBA00022441"/>
    </source>
</evidence>
<dbReference type="Proteomes" id="UP000309215">
    <property type="component" value="Unassembled WGS sequence"/>
</dbReference>
<keyword evidence="4" id="KW-0732">Signal</keyword>
<keyword evidence="3" id="KW-0812">Transmembrane</keyword>
<feature type="chain" id="PRO_5020787547" evidence="4">
    <location>
        <begin position="26"/>
        <end position="994"/>
    </location>
</feature>
<sequence>MQSIRPCRRALLAPLLLLPFSAAWGGAGCSGEEPPGASSGPARAEFTPREIPREAAALRARFPAQAARILDADALFVGGEEGFSPAPSGAQNARWVRSPAFPGEDAIEEAHAETRPLPSGLRVQLPRRAEDPVRFELPGDVSVHVREIGAGGEGAIAAHAVVYGRADGTSFWTATGAGYEEWLWLEQGVAAADHAAVAWTIEGAEVRQAGDAVELFDGRGASRIRVTAPEAFAASGRAVAARLVARGDTIELWVDANGEEVLVDPAWAPTGALNEVRAYHTTNLLPNGNVLVASGHNGVSYVASSELYDPATGTWTYAGSLMYGRAGHQSAVLAGGRVLITGGWDGGADCLRFTEIYTPSTKTWSLAAPLGVARCSVSVTLMANGKVMAAGGMPYNGQMAMATAEVYDPISNIWTPTGPMNEPRVTHALQALPNGKVLAIGGAPSPTSPAYVSAEIYDPTTNTWTTVSSMSAARAQHTSTLLPTGHVLVAGGTSSSNGAIDTAELYDPATNAWTSAGVMSEARRLHTATLLPGNQVLVTGGMRPDTSSSDTTDIYHVELNTWTPAGALVGARHRHGAALLGMGTVLVAGGQHGLGYIGTAELLTGADALGAACGIGLDCQSGFCVDGVCCDTACHAGACDACSVAAGAAADGTCAPLTGPSCDDGNACSEKDVCQSGVCVGTDVVVCPSPSDACHVQGTCDPQTGFCSTPSAPDGTACSDENVCTTEDVCQAGTCTGKSSVVCAPSDDCHVAGVCDPVTGCSNPAKPDGAACNDANACSKTDICQAGICVGTSPVVCAPIDACHDIGTCDPVTGQCSTPLKPEGAACDDGNACTQTDACQAGVCLGEDPITCAPPDACHEEGACNVASGMCAYPAKPEGAACPGGTCAAGVCVHDGVGGGGGTGGAGGLGGAGGSGGEGGTGGAGGNGSGVGGGMGGSNAGTGGDAGTGAGGSDLIMGGGCSCRTNGITPTGFPAATAALLLGFAVRRRRGRAR</sequence>
<keyword evidence="3" id="KW-1133">Transmembrane helix</keyword>
<evidence type="ECO:0000313" key="5">
    <source>
        <dbReference type="EMBL" id="TKD06424.1"/>
    </source>
</evidence>
<dbReference type="RefSeq" id="WP_136930564.1">
    <property type="nucleotide sequence ID" value="NZ_SSMQ01000019.1"/>
</dbReference>
<dbReference type="Gene3D" id="2.130.10.80">
    <property type="entry name" value="Galactose oxidase/kelch, beta-propeller"/>
    <property type="match status" value="3"/>
</dbReference>
<dbReference type="OrthoDB" id="5508163at2"/>
<dbReference type="SMART" id="SM00612">
    <property type="entry name" value="Kelch"/>
    <property type="match status" value="6"/>
</dbReference>
<dbReference type="InterPro" id="IPR006652">
    <property type="entry name" value="Kelch_1"/>
</dbReference>
<keyword evidence="2" id="KW-0677">Repeat</keyword>
<feature type="signal peptide" evidence="4">
    <location>
        <begin position="1"/>
        <end position="25"/>
    </location>
</feature>
<dbReference type="SUPFAM" id="SSF50965">
    <property type="entry name" value="Galactose oxidase, central domain"/>
    <property type="match status" value="2"/>
</dbReference>
<dbReference type="PROSITE" id="PS51257">
    <property type="entry name" value="PROKAR_LIPOPROTEIN"/>
    <property type="match status" value="1"/>
</dbReference>
<dbReference type="PANTHER" id="PTHR46344">
    <property type="entry name" value="OS02G0202900 PROTEIN"/>
    <property type="match status" value="1"/>
</dbReference>
<accession>A0A4U1JAT6</accession>
<keyword evidence="6" id="KW-1185">Reference proteome</keyword>
<evidence type="ECO:0000256" key="4">
    <source>
        <dbReference type="SAM" id="SignalP"/>
    </source>
</evidence>
<dbReference type="Pfam" id="PF01344">
    <property type="entry name" value="Kelch_1"/>
    <property type="match status" value="3"/>
</dbReference>
<comment type="caution">
    <text evidence="5">The sequence shown here is derived from an EMBL/GenBank/DDBJ whole genome shotgun (WGS) entry which is preliminary data.</text>
</comment>
<proteinExistence type="predicted"/>
<gene>
    <name evidence="5" type="ORF">E8A74_19595</name>
</gene>
<dbReference type="PANTHER" id="PTHR46344:SF27">
    <property type="entry name" value="KELCH REPEAT SUPERFAMILY PROTEIN"/>
    <property type="match status" value="1"/>
</dbReference>
<keyword evidence="3" id="KW-0472">Membrane</keyword>
<organism evidence="5 6">
    <name type="scientific">Polyangium fumosum</name>
    <dbReference type="NCBI Taxonomy" id="889272"/>
    <lineage>
        <taxon>Bacteria</taxon>
        <taxon>Pseudomonadati</taxon>
        <taxon>Myxococcota</taxon>
        <taxon>Polyangia</taxon>
        <taxon>Polyangiales</taxon>
        <taxon>Polyangiaceae</taxon>
        <taxon>Polyangium</taxon>
    </lineage>
</organism>
<dbReference type="AlphaFoldDB" id="A0A4U1JAT6"/>
<reference evidence="5 6" key="1">
    <citation type="submission" date="2019-04" db="EMBL/GenBank/DDBJ databases">
        <authorList>
            <person name="Li Y."/>
            <person name="Wang J."/>
        </authorList>
    </citation>
    <scope>NUCLEOTIDE SEQUENCE [LARGE SCALE GENOMIC DNA]</scope>
    <source>
        <strain evidence="5 6">DSM 14668</strain>
    </source>
</reference>
<dbReference type="InterPro" id="IPR037293">
    <property type="entry name" value="Gal_Oxidase_central_sf"/>
</dbReference>
<dbReference type="EMBL" id="SSMQ01000019">
    <property type="protein sequence ID" value="TKD06424.1"/>
    <property type="molecule type" value="Genomic_DNA"/>
</dbReference>
<protein>
    <submittedName>
        <fullName evidence="5">Kelch-like protein</fullName>
    </submittedName>
</protein>
<dbReference type="InterPro" id="IPR015915">
    <property type="entry name" value="Kelch-typ_b-propeller"/>
</dbReference>
<name>A0A4U1JAT6_9BACT</name>